<dbReference type="AlphaFoldDB" id="A0A177WNR9"/>
<reference evidence="2 3" key="2">
    <citation type="submission" date="2016-05" db="EMBL/GenBank/DDBJ databases">
        <title>Lineage-specific infection strategies underlie the spectrum of fungal disease in amphibians.</title>
        <authorList>
            <person name="Cuomo C.A."/>
            <person name="Farrer R.A."/>
            <person name="James T."/>
            <person name="Longcore J."/>
            <person name="Birren B."/>
        </authorList>
    </citation>
    <scope>NUCLEOTIDE SEQUENCE [LARGE SCALE GENOMIC DNA]</scope>
    <source>
        <strain evidence="2 3">JEL423</strain>
    </source>
</reference>
<feature type="domain" description="Methyltransferase" evidence="1">
    <location>
        <begin position="138"/>
        <end position="319"/>
    </location>
</feature>
<dbReference type="EMBL" id="DS022306">
    <property type="protein sequence ID" value="OAJ41759.1"/>
    <property type="molecule type" value="Genomic_DNA"/>
</dbReference>
<dbReference type="Pfam" id="PF13679">
    <property type="entry name" value="Methyltransf_32"/>
    <property type="match status" value="1"/>
</dbReference>
<dbReference type="CDD" id="cd02440">
    <property type="entry name" value="AdoMet_MTases"/>
    <property type="match status" value="1"/>
</dbReference>
<protein>
    <recommendedName>
        <fullName evidence="1">Methyltransferase domain-containing protein</fullName>
    </recommendedName>
</protein>
<dbReference type="PANTHER" id="PTHR12496:SF0">
    <property type="entry name" value="METHYLTRANSFERASE DOMAIN-CONTAINING PROTEIN"/>
    <property type="match status" value="1"/>
</dbReference>
<organism evidence="2 3">
    <name type="scientific">Batrachochytrium dendrobatidis (strain JEL423)</name>
    <dbReference type="NCBI Taxonomy" id="403673"/>
    <lineage>
        <taxon>Eukaryota</taxon>
        <taxon>Fungi</taxon>
        <taxon>Fungi incertae sedis</taxon>
        <taxon>Chytridiomycota</taxon>
        <taxon>Chytridiomycota incertae sedis</taxon>
        <taxon>Chytridiomycetes</taxon>
        <taxon>Rhizophydiales</taxon>
        <taxon>Rhizophydiales incertae sedis</taxon>
        <taxon>Batrachochytrium</taxon>
    </lineage>
</organism>
<name>A0A177WNR9_BATDL</name>
<accession>A0A177WNR9</accession>
<dbReference type="VEuPathDB" id="FungiDB:BDEG_25305"/>
<sequence length="534" mass="60100">MDLPDMSRHSLKLPKNYSNVNEYTQSLCAFINDYSWILNCHVVDIFVDNVWTTQFPEGWHALADPSICSRMDLLALASRRILPNRNQQLAPWPNTLKEFVERSKKVALPRNPDDEWVVETLSKAPKLDKRLTYGMNPKKLIEVQALSALINNLAESNTITRILDIGAGQGYLDAALVYGYGHTVIGVDDDMVQTCGAKFKAGRTAKRVGVNKAIHRDSVDQNSRELPKAFGQLFHVNRRVEPTETFQTVLNSLVVANTTLHHERLAPPVETIDRETDATWMLIGLHTCGDLAPSTLRQFINGTAKVLCNVGCCYNHITETYTSDNVPLNCTGFPLSKHIRSTHLQLGFSARMTACQATCRWEMDPDGSNTNFKKHWMRAVLQQLIVDELGLVSRENTHNIKVGRLGRKGKFDSQNAQGDDRYDESDEVLGTQFAAYATIALNCLYNQGICDCPLEKRTPEFLATFGKSLAYRKHEVAALWTLRAMMAEAVESFILLDRFMLLVEADIPELVVRMVPIFKLEDSPRNMAIIAIKT</sequence>
<proteinExistence type="predicted"/>
<dbReference type="InterPro" id="IPR025714">
    <property type="entry name" value="Methyltranfer_dom"/>
</dbReference>
<dbReference type="Proteomes" id="UP000077115">
    <property type="component" value="Unassembled WGS sequence"/>
</dbReference>
<evidence type="ECO:0000313" key="2">
    <source>
        <dbReference type="EMBL" id="OAJ41759.1"/>
    </source>
</evidence>
<dbReference type="OrthoDB" id="10258156at2759"/>
<dbReference type="SUPFAM" id="SSF53335">
    <property type="entry name" value="S-adenosyl-L-methionine-dependent methyltransferases"/>
    <property type="match status" value="1"/>
</dbReference>
<dbReference type="InterPro" id="IPR029063">
    <property type="entry name" value="SAM-dependent_MTases_sf"/>
</dbReference>
<dbReference type="InterPro" id="IPR052220">
    <property type="entry name" value="METTL25"/>
</dbReference>
<evidence type="ECO:0000313" key="3">
    <source>
        <dbReference type="Proteomes" id="UP000077115"/>
    </source>
</evidence>
<gene>
    <name evidence="2" type="ORF">BDEG_25305</name>
</gene>
<dbReference type="STRING" id="403673.A0A177WNR9"/>
<evidence type="ECO:0000259" key="1">
    <source>
        <dbReference type="Pfam" id="PF13679"/>
    </source>
</evidence>
<dbReference type="PANTHER" id="PTHR12496">
    <property type="entry name" value="CGI-41 METHYLTRANSFERASE"/>
    <property type="match status" value="1"/>
</dbReference>
<reference evidence="2 3" key="1">
    <citation type="submission" date="2006-10" db="EMBL/GenBank/DDBJ databases">
        <title>The Genome Sequence of Batrachochytrium dendrobatidis JEL423.</title>
        <authorList>
            <consortium name="The Broad Institute Genome Sequencing Platform"/>
            <person name="Birren B."/>
            <person name="Lander E."/>
            <person name="Galagan J."/>
            <person name="Cuomo C."/>
            <person name="Devon K."/>
            <person name="Jaffe D."/>
            <person name="Butler J."/>
            <person name="Alvarez P."/>
            <person name="Gnerre S."/>
            <person name="Grabherr M."/>
            <person name="Kleber M."/>
            <person name="Mauceli E."/>
            <person name="Brockman W."/>
            <person name="Young S."/>
            <person name="LaButti K."/>
            <person name="Sykes S."/>
            <person name="DeCaprio D."/>
            <person name="Crawford M."/>
            <person name="Koehrsen M."/>
            <person name="Engels R."/>
            <person name="Montgomery P."/>
            <person name="Pearson M."/>
            <person name="Howarth C."/>
            <person name="Larson L."/>
            <person name="White J."/>
            <person name="O'Leary S."/>
            <person name="Kodira C."/>
            <person name="Zeng Q."/>
            <person name="Yandava C."/>
            <person name="Alvarado L."/>
            <person name="Longcore J."/>
            <person name="James T."/>
        </authorList>
    </citation>
    <scope>NUCLEOTIDE SEQUENCE [LARGE SCALE GENOMIC DNA]</scope>
    <source>
        <strain evidence="2 3">JEL423</strain>
    </source>
</reference>